<keyword evidence="1" id="KW-0677">Repeat</keyword>
<feature type="domain" description="DC1" evidence="3">
    <location>
        <begin position="669"/>
        <end position="719"/>
    </location>
</feature>
<evidence type="ECO:0000259" key="3">
    <source>
        <dbReference type="Pfam" id="PF03107"/>
    </source>
</evidence>
<sequence>MDSNSNPESKLKSLIFQIYSLSESLDPDSCFDPEWDSISKMIPLITQTISLVSSMEFDSQPGSKLMSLTNEAIYVFNSMDLDSQPDPLRKLISLISQKLSLVNSTDLISEQDTDSEPDLEFFMLLIRELFSLTPQPELISLISKIISEVLCWQPQPELVPDLEAEPEPEPELEPEINLELKIISLITQLISQPISVSLKISLIPQIITMVSKMDFDSQPETELISLITQAVLLFKSMDLDSQPDPLRKLISLISQEIPYAKSISVSKREHDPELFHFAESLAMESGPILPRSRFRNFNPETDTGTKFLEMDSNSGTDLDTELLELDSNPDTDSDIMSPIYRGISLDSDFMSLVGETLSLDSDFMSLVSEILSLEPEPELISLIYQIFSLVISMNSKWEKLIVLCPQTQVKLEKGTFHVIEEVSWSSNDKWKCLPLNWNEFCLSEEDVSHIRCQVCNGENHGEYEKAPVVIKHDLHPKHSLQLVLLNGDTTRECYCCDKDLEEVFYYCSACDYAMNIACVEKPRVLSLDQPKWHEHTLAQFPRKTSLTCNICALAHSSCPFYICPPCDFLVHQKCISLPHVIRISRHFHRIYFTNSFDQGVRCCGVCRRKIDNDYGGYSCNKDGCSYAAHSKCATQSNVWDGKELEGEPEEDIKEIEPFVTVRDGIIRHFSHEHHHLKLDENTGRDYNENKLCQACITPIYFGNFYSCMQCDFILHEECAKLSRKIHHPVHPHLLTLVGRSDLVMDATKSCSICSWRCTTGFFYECTERECRFKVHVQCATISEPLVHESHMDPLFLTSKPGEERRCCVCKELGHCSTNETFNCIECDFALCFKCATLPQKVKYNFPKHYRNSMAQLQQPRIRSPLSENLPPSTFSPSPLKRNSNLSSPLLVTPTIHDDESNDDMSIESVSDAGEGNELLFSDYDVEDEEVEEEIGRRYDEEEVFGDKSSSKLNRGMLKDKNLRIEVPFMNRRVTDCELELRKFALKNSTPVSERRPHTLSSKGSVYWDLEDIRTPSAPPIMEIGQEDNISLEIEKEIEKIDDEICGEAGVESSNQSSSHLYRVEEFGESVKDSKIVEDAKISDISSDELDCHSISGQYAWQSLLAYDACIRLCLYEWSKGSTEASEFLRDECRLLRGAFGLHKFLLQPRGVRSTEENKNVKAEQKPSLKSKNVVRKLRVEVKRLRLIPQRKLRGTDSLRSLMNIQIGMGAEYCRQVSSLVKTGMTSIKQATLSAVSEEQFSCYLQMKSTAEGGQIEQGTSVCLQSGTGSYHVFFPESEGDALLIEVQDKKKSVQGKAMISMTSLTENPNDNVRWWPIYHGEQECVGKIQLFLGSTTTSDEDYHIKSAPVVETLAYDLLLEAATRAQKFHPQNLRLNGSWKWLLSEFANYYGVSDSYTKLRYLSHVMNVATPTKTCLQLVHELLVPILSARSEKSLTRQEKSILMDCEIEIEKLMATVFENYKSLDENCPSGLADISCPVQESASTALSPAVQVFSLLHDILSPEAQEILKNYLQTAAKKRCRKHMVETDEYVSCNSEGFLLDSVTISTAYLKMKNLCLIISNEIEADIKITNEHVLPSSIDLANIAAAVYSTQLCHRLRAFLSAVPPSCPMPHVNELLIAVSDFERNLDSWGISSVQGGVNSRGLFHNYIMVWIHDMELRLLDRCRAEKVPWSGVITNHSTSPFAEDIYERIKDSLIEYEVVISRWPQYTLILENTASIVERAIVKSLEKQYNDILIPLKDSIPKRLNMHVQKLTRRQSSVLYSVPRQLGTFINTIKRILDVLHPRVEDILRQWASCLPVVEDKKLLFGEQMNAITVLLRTKYRNYMQAAVDKLVSNTQSNKNTRLKRILEEIKDNEREVEVRERMKTLCSQITDSISNLHDVFTSQIFVASCRLFWDRMAQVVLKFLEGRKENEVGYKGSYYALGITEDTFASEMQRLQGNSLQEKDMEAPRSVIEARSILSRDNNANHSSYFYV</sequence>
<feature type="domain" description="DC1" evidence="3">
    <location>
        <begin position="531"/>
        <end position="575"/>
    </location>
</feature>
<dbReference type="PANTHER" id="PTHR31110:SF3">
    <property type="entry name" value="PORTAL PROTEIN"/>
    <property type="match status" value="1"/>
</dbReference>
<dbReference type="Pfam" id="PF03107">
    <property type="entry name" value="C1_2"/>
    <property type="match status" value="5"/>
</dbReference>
<name>A0A8T1XGF7_9BRAS</name>
<dbReference type="PANTHER" id="PTHR31110">
    <property type="entry name" value="PESTICIDAL CRYSTAL CRY8BA PROTEIN"/>
    <property type="match status" value="1"/>
</dbReference>
<protein>
    <submittedName>
        <fullName evidence="4">DC1</fullName>
    </submittedName>
</protein>
<evidence type="ECO:0000313" key="4">
    <source>
        <dbReference type="EMBL" id="KAG7533357.1"/>
    </source>
</evidence>
<keyword evidence="5" id="KW-1185">Reference proteome</keyword>
<accession>A0A8T1XGF7</accession>
<dbReference type="EMBL" id="JAEFBK010000013">
    <property type="protein sequence ID" value="KAG7533357.1"/>
    <property type="molecule type" value="Genomic_DNA"/>
</dbReference>
<comment type="caution">
    <text evidence="4">The sequence shown here is derived from an EMBL/GenBank/DDBJ whole genome shotgun (WGS) entry which is preliminary data.</text>
</comment>
<reference evidence="4 5" key="1">
    <citation type="submission" date="2020-12" db="EMBL/GenBank/DDBJ databases">
        <title>Concerted genomic and epigenomic changes stabilize Arabidopsis allopolyploids.</title>
        <authorList>
            <person name="Chen Z."/>
        </authorList>
    </citation>
    <scope>NUCLEOTIDE SEQUENCE [LARGE SCALE GENOMIC DNA]</scope>
    <source>
        <strain evidence="4">Allo738</strain>
        <tissue evidence="4">Leaf</tissue>
    </source>
</reference>
<gene>
    <name evidence="4" type="ORF">ISN45_Aa08g009920</name>
</gene>
<dbReference type="Proteomes" id="UP000694240">
    <property type="component" value="Chromosome 13"/>
</dbReference>
<evidence type="ECO:0000256" key="1">
    <source>
        <dbReference type="ARBA" id="ARBA00022737"/>
    </source>
</evidence>
<feature type="region of interest" description="Disordered" evidence="2">
    <location>
        <begin position="863"/>
        <end position="906"/>
    </location>
</feature>
<proteinExistence type="predicted"/>
<evidence type="ECO:0000313" key="5">
    <source>
        <dbReference type="Proteomes" id="UP000694240"/>
    </source>
</evidence>
<evidence type="ECO:0000256" key="2">
    <source>
        <dbReference type="SAM" id="MobiDB-lite"/>
    </source>
</evidence>
<feature type="domain" description="DC1" evidence="3">
    <location>
        <begin position="728"/>
        <end position="779"/>
    </location>
</feature>
<feature type="compositionally biased region" description="Polar residues" evidence="2">
    <location>
        <begin position="863"/>
        <end position="889"/>
    </location>
</feature>
<organism evidence="4 5">
    <name type="scientific">Arabidopsis thaliana x Arabidopsis arenosa</name>
    <dbReference type="NCBI Taxonomy" id="1240361"/>
    <lineage>
        <taxon>Eukaryota</taxon>
        <taxon>Viridiplantae</taxon>
        <taxon>Streptophyta</taxon>
        <taxon>Embryophyta</taxon>
        <taxon>Tracheophyta</taxon>
        <taxon>Spermatophyta</taxon>
        <taxon>Magnoliopsida</taxon>
        <taxon>eudicotyledons</taxon>
        <taxon>Gunneridae</taxon>
        <taxon>Pentapetalae</taxon>
        <taxon>rosids</taxon>
        <taxon>malvids</taxon>
        <taxon>Brassicales</taxon>
        <taxon>Brassicaceae</taxon>
        <taxon>Camelineae</taxon>
        <taxon>Arabidopsis</taxon>
    </lineage>
</organism>
<dbReference type="InterPro" id="IPR004146">
    <property type="entry name" value="DC1"/>
</dbReference>
<feature type="domain" description="DC1" evidence="3">
    <location>
        <begin position="585"/>
        <end position="633"/>
    </location>
</feature>
<feature type="domain" description="DC1" evidence="3">
    <location>
        <begin position="474"/>
        <end position="519"/>
    </location>
</feature>